<feature type="transmembrane region" description="Helical" evidence="12">
    <location>
        <begin position="6"/>
        <end position="28"/>
    </location>
</feature>
<reference evidence="13 14" key="1">
    <citation type="submission" date="2020-07" db="EMBL/GenBank/DDBJ databases">
        <authorList>
            <person name="Feng X."/>
        </authorList>
    </citation>
    <scope>NUCLEOTIDE SEQUENCE [LARGE SCALE GENOMIC DNA]</scope>
    <source>
        <strain evidence="13 14">JCM31066</strain>
    </source>
</reference>
<comment type="caution">
    <text evidence="13">The sequence shown here is derived from an EMBL/GenBank/DDBJ whole genome shotgun (WGS) entry which is preliminary data.</text>
</comment>
<feature type="transmembrane region" description="Helical" evidence="12">
    <location>
        <begin position="482"/>
        <end position="506"/>
    </location>
</feature>
<proteinExistence type="inferred from homology"/>
<dbReference type="GO" id="GO:0006814">
    <property type="term" value="P:sodium ion transport"/>
    <property type="evidence" value="ECO:0007669"/>
    <property type="project" value="UniProtKB-KW"/>
</dbReference>
<feature type="transmembrane region" description="Helical" evidence="12">
    <location>
        <begin position="451"/>
        <end position="470"/>
    </location>
</feature>
<feature type="transmembrane region" description="Helical" evidence="12">
    <location>
        <begin position="183"/>
        <end position="204"/>
    </location>
</feature>
<keyword evidence="6 12" id="KW-1133">Transmembrane helix</keyword>
<accession>A0A842HFS4</accession>
<keyword evidence="14" id="KW-1185">Reference proteome</keyword>
<evidence type="ECO:0000313" key="14">
    <source>
        <dbReference type="Proteomes" id="UP000546464"/>
    </source>
</evidence>
<dbReference type="GO" id="GO:0015293">
    <property type="term" value="F:symporter activity"/>
    <property type="evidence" value="ECO:0007669"/>
    <property type="project" value="TreeGrafter"/>
</dbReference>
<keyword evidence="10" id="KW-0739">Sodium transport</keyword>
<feature type="transmembrane region" description="Helical" evidence="12">
    <location>
        <begin position="389"/>
        <end position="412"/>
    </location>
</feature>
<dbReference type="EMBL" id="JACHVB010000024">
    <property type="protein sequence ID" value="MBC2594486.1"/>
    <property type="molecule type" value="Genomic_DNA"/>
</dbReference>
<feature type="transmembrane region" description="Helical" evidence="12">
    <location>
        <begin position="247"/>
        <end position="264"/>
    </location>
</feature>
<organism evidence="13 14">
    <name type="scientific">Ruficoccus amylovorans</name>
    <dbReference type="NCBI Taxonomy" id="1804625"/>
    <lineage>
        <taxon>Bacteria</taxon>
        <taxon>Pseudomonadati</taxon>
        <taxon>Verrucomicrobiota</taxon>
        <taxon>Opitutia</taxon>
        <taxon>Puniceicoccales</taxon>
        <taxon>Cerasicoccaceae</taxon>
        <taxon>Ruficoccus</taxon>
    </lineage>
</organism>
<evidence type="ECO:0000256" key="8">
    <source>
        <dbReference type="ARBA" id="ARBA00023065"/>
    </source>
</evidence>
<evidence type="ECO:0000256" key="12">
    <source>
        <dbReference type="SAM" id="Phobius"/>
    </source>
</evidence>
<feature type="transmembrane region" description="Helical" evidence="12">
    <location>
        <begin position="79"/>
        <end position="100"/>
    </location>
</feature>
<dbReference type="Gene3D" id="1.20.1730.10">
    <property type="entry name" value="Sodium/glucose cotransporter"/>
    <property type="match status" value="1"/>
</dbReference>
<keyword evidence="7" id="KW-0915">Sodium</keyword>
<name>A0A842HFS4_9BACT</name>
<feature type="transmembrane region" description="Helical" evidence="12">
    <location>
        <begin position="424"/>
        <end position="444"/>
    </location>
</feature>
<feature type="transmembrane region" description="Helical" evidence="12">
    <location>
        <begin position="285"/>
        <end position="312"/>
    </location>
</feature>
<dbReference type="InterPro" id="IPR038377">
    <property type="entry name" value="Na/Glc_symporter_sf"/>
</dbReference>
<evidence type="ECO:0000256" key="11">
    <source>
        <dbReference type="RuleBase" id="RU362091"/>
    </source>
</evidence>
<evidence type="ECO:0000256" key="2">
    <source>
        <dbReference type="ARBA" id="ARBA00006434"/>
    </source>
</evidence>
<feature type="transmembrane region" description="Helical" evidence="12">
    <location>
        <begin position="153"/>
        <end position="171"/>
    </location>
</feature>
<dbReference type="PANTHER" id="PTHR42985">
    <property type="entry name" value="SODIUM-COUPLED MONOCARBOXYLATE TRANSPORTER"/>
    <property type="match status" value="1"/>
</dbReference>
<protein>
    <submittedName>
        <fullName evidence="13">Sodium/solute symporter</fullName>
    </submittedName>
</protein>
<dbReference type="InterPro" id="IPR051163">
    <property type="entry name" value="Sodium:Solute_Symporter_SSF"/>
</dbReference>
<keyword evidence="8" id="KW-0406">Ion transport</keyword>
<comment type="similarity">
    <text evidence="2 11">Belongs to the sodium:solute symporter (SSF) (TC 2.A.21) family.</text>
</comment>
<keyword evidence="4" id="KW-1003">Cell membrane</keyword>
<dbReference type="GO" id="GO:0005886">
    <property type="term" value="C:plasma membrane"/>
    <property type="evidence" value="ECO:0007669"/>
    <property type="project" value="UniProtKB-SubCell"/>
</dbReference>
<dbReference type="PANTHER" id="PTHR42985:SF40">
    <property type="entry name" value="LD47995P-RELATED"/>
    <property type="match status" value="1"/>
</dbReference>
<comment type="subcellular location">
    <subcellularLocation>
        <location evidence="1">Cell membrane</location>
        <topology evidence="1">Multi-pass membrane protein</topology>
    </subcellularLocation>
</comment>
<evidence type="ECO:0000313" key="13">
    <source>
        <dbReference type="EMBL" id="MBC2594486.1"/>
    </source>
</evidence>
<dbReference type="Pfam" id="PF00474">
    <property type="entry name" value="SSF"/>
    <property type="match status" value="1"/>
</dbReference>
<dbReference type="AlphaFoldDB" id="A0A842HFS4"/>
<feature type="transmembrane region" description="Helical" evidence="12">
    <location>
        <begin position="344"/>
        <end position="368"/>
    </location>
</feature>
<evidence type="ECO:0000256" key="10">
    <source>
        <dbReference type="ARBA" id="ARBA00023201"/>
    </source>
</evidence>
<keyword evidence="5 12" id="KW-0812">Transmembrane</keyword>
<dbReference type="PROSITE" id="PS50283">
    <property type="entry name" value="NA_SOLUT_SYMP_3"/>
    <property type="match status" value="1"/>
</dbReference>
<feature type="transmembrane region" description="Helical" evidence="12">
    <location>
        <begin position="48"/>
        <end position="67"/>
    </location>
</feature>
<evidence type="ECO:0000256" key="7">
    <source>
        <dbReference type="ARBA" id="ARBA00023053"/>
    </source>
</evidence>
<evidence type="ECO:0000256" key="9">
    <source>
        <dbReference type="ARBA" id="ARBA00023136"/>
    </source>
</evidence>
<sequence>MGFINLNLPDLIVLIVYFGATLALGAWFSRKNTNTEEYFLGGRSFPGWALGLSLLGTSMSSVTFIAYPADGFKTTLVRLALVLMFPVAAAFGAYVVLPFFRRGTITSPYEYLARRYGRSISSYAAMIFLLLQVIRVSSILYLVSLIFQSVMGLPFLVCILIAGGVTALYTVGGGFDAVIWTDVLQTLTLVLGALLMVGIVAFLAPEGLSGLIQVAYEHGKFSFSKDLNPVTGQIEPLAYGFSLQNKTFLMLFIVGIVQFLNGQFEQTSIQRWCSAKSAKEARKAIAVVALSSLPVWAGFMMVGTMLWAYFYLHPNPIVTEMLNGTRKAEEIVPYFITHYVPAGLAGLIIAGALAAAMSSLSSSINAVGMVWVRDIYKPLFANEKSDKHYLLVGFIASAVVSLLMIAGAWLLYRAEVKTLNDLAIILANVCGGGMLAVFMFGVFTRRGNAKAIWVALVVNAFVVSWIIMGTRGLLPERFSLPIHIYYSSLVGNVLTFAIVWVASLLFKPSPNKDFTNLTFWDQDKTPLV</sequence>
<evidence type="ECO:0000256" key="4">
    <source>
        <dbReference type="ARBA" id="ARBA00022475"/>
    </source>
</evidence>
<feature type="transmembrane region" description="Helical" evidence="12">
    <location>
        <begin position="120"/>
        <end position="147"/>
    </location>
</feature>
<dbReference type="Proteomes" id="UP000546464">
    <property type="component" value="Unassembled WGS sequence"/>
</dbReference>
<gene>
    <name evidence="13" type="ORF">H5P28_09475</name>
</gene>
<evidence type="ECO:0000256" key="6">
    <source>
        <dbReference type="ARBA" id="ARBA00022989"/>
    </source>
</evidence>
<dbReference type="InterPro" id="IPR001734">
    <property type="entry name" value="Na/solute_symporter"/>
</dbReference>
<keyword evidence="3" id="KW-0813">Transport</keyword>
<dbReference type="NCBIfam" id="TIGR00813">
    <property type="entry name" value="sss"/>
    <property type="match status" value="1"/>
</dbReference>
<evidence type="ECO:0000256" key="5">
    <source>
        <dbReference type="ARBA" id="ARBA00022692"/>
    </source>
</evidence>
<evidence type="ECO:0000256" key="3">
    <source>
        <dbReference type="ARBA" id="ARBA00022448"/>
    </source>
</evidence>
<keyword evidence="9 12" id="KW-0472">Membrane</keyword>
<evidence type="ECO:0000256" key="1">
    <source>
        <dbReference type="ARBA" id="ARBA00004651"/>
    </source>
</evidence>
<dbReference type="RefSeq" id="WP_185675471.1">
    <property type="nucleotide sequence ID" value="NZ_JACHVB010000024.1"/>
</dbReference>